<protein>
    <submittedName>
        <fullName evidence="1">Uncharacterized protein</fullName>
    </submittedName>
</protein>
<sequence>MSSSSMDTGMSLSMAMSSGPMNNPSGTLRAASSETMAGMAVHAQMGADGNNTWFTFHLVNAGAAQEVGFSIDGHGMWVIAADGAYVRPVRIQPQILTLINSLFFLILRPSSARNTNSYTIRAVTRTHQTYEGRAYLTYGNTSANSSTVDAPWMSVIGSFSTNQTTLLDPAQLPPYPLQDLPRATRQLWLDVNQTESTVWVLHRVPFQDNNNRVLPLLLAPRADPGVFSLSETEQEVIDVVMQIAPDSLDAMAHPIHLHGHYFRVLGSKANSMFPSNMTVNEVKNRMRDSDIAAALDLSNTSPQRDSAHLPENGWLAIRFTANNPGVWLLHCHINSHLSSGMAIAFMEMRNHFSSFDTAVTTVPAIAPLTPLAEA</sequence>
<gene>
    <name evidence="1" type="ORF">QFC21_007036</name>
</gene>
<dbReference type="EMBL" id="JASBWT010000044">
    <property type="protein sequence ID" value="KAJ9091923.1"/>
    <property type="molecule type" value="Genomic_DNA"/>
</dbReference>
<dbReference type="Proteomes" id="UP001227268">
    <property type="component" value="Unassembled WGS sequence"/>
</dbReference>
<comment type="caution">
    <text evidence="1">The sequence shown here is derived from an EMBL/GenBank/DDBJ whole genome shotgun (WGS) entry which is preliminary data.</text>
</comment>
<proteinExistence type="predicted"/>
<reference evidence="1" key="1">
    <citation type="submission" date="2023-04" db="EMBL/GenBank/DDBJ databases">
        <title>Draft Genome sequencing of Naganishia species isolated from polar environments using Oxford Nanopore Technology.</title>
        <authorList>
            <person name="Leo P."/>
            <person name="Venkateswaran K."/>
        </authorList>
    </citation>
    <scope>NUCLEOTIDE SEQUENCE</scope>
    <source>
        <strain evidence="1">MNA-CCFEE 5423</strain>
    </source>
</reference>
<accession>A0ACC2UYK3</accession>
<keyword evidence="2" id="KW-1185">Reference proteome</keyword>
<evidence type="ECO:0000313" key="1">
    <source>
        <dbReference type="EMBL" id="KAJ9091923.1"/>
    </source>
</evidence>
<name>A0ACC2UYK3_9TREE</name>
<evidence type="ECO:0000313" key="2">
    <source>
        <dbReference type="Proteomes" id="UP001227268"/>
    </source>
</evidence>
<organism evidence="1 2">
    <name type="scientific">Naganishia friedmannii</name>
    <dbReference type="NCBI Taxonomy" id="89922"/>
    <lineage>
        <taxon>Eukaryota</taxon>
        <taxon>Fungi</taxon>
        <taxon>Dikarya</taxon>
        <taxon>Basidiomycota</taxon>
        <taxon>Agaricomycotina</taxon>
        <taxon>Tremellomycetes</taxon>
        <taxon>Filobasidiales</taxon>
        <taxon>Filobasidiaceae</taxon>
        <taxon>Naganishia</taxon>
    </lineage>
</organism>